<name>A0A1M7RZ75_9SPHN</name>
<dbReference type="STRING" id="198312.SAMN02745193_00645"/>
<protein>
    <submittedName>
        <fullName evidence="2">Cholesterol transport system auxiliary component</fullName>
    </submittedName>
</protein>
<sequence length="217" mass="22576">MRNLAVTRTAQMNLARRTVRAAAPALMALGLAMGLAGCISLGGPPPESLLTLSPTTRAPVGSGVAAGPDRAVITVLALDTPAKLDVLRVPVQVSATELAYLQEAFWVEKPARLFRSLLGETLRAKSGGSALVLDSDETVAPATTSLRGTLIDMGYDASASAVVVRFDAIRKDSEGRAITRRFEARESGIPAEARAVGAAINRAANTVAGEVADWVVE</sequence>
<proteinExistence type="predicted"/>
<reference evidence="3" key="1">
    <citation type="submission" date="2016-12" db="EMBL/GenBank/DDBJ databases">
        <authorList>
            <person name="Varghese N."/>
            <person name="Submissions S."/>
        </authorList>
    </citation>
    <scope>NUCLEOTIDE SEQUENCE [LARGE SCALE GENOMIC DNA]</scope>
    <source>
        <strain evidence="3">DSM 11032</strain>
    </source>
</reference>
<dbReference type="EMBL" id="FRDF01000003">
    <property type="protein sequence ID" value="SHN51362.1"/>
    <property type="molecule type" value="Genomic_DNA"/>
</dbReference>
<dbReference type="Proteomes" id="UP000184391">
    <property type="component" value="Unassembled WGS sequence"/>
</dbReference>
<dbReference type="SUPFAM" id="SSF159594">
    <property type="entry name" value="XCC0632-like"/>
    <property type="match status" value="1"/>
</dbReference>
<dbReference type="Gene3D" id="3.40.50.10610">
    <property type="entry name" value="ABC-type transport auxiliary lipoprotein component"/>
    <property type="match status" value="1"/>
</dbReference>
<dbReference type="InterPro" id="IPR005586">
    <property type="entry name" value="ABC_trans_aux"/>
</dbReference>
<accession>A0A1M7RZ75</accession>
<gene>
    <name evidence="2" type="ORF">SAMN02745193_00645</name>
</gene>
<evidence type="ECO:0000313" key="3">
    <source>
        <dbReference type="Proteomes" id="UP000184391"/>
    </source>
</evidence>
<organism evidence="2 3">
    <name type="scientific">Erythrobacter sanguineus</name>
    <dbReference type="NCBI Taxonomy" id="198312"/>
    <lineage>
        <taxon>Bacteria</taxon>
        <taxon>Pseudomonadati</taxon>
        <taxon>Pseudomonadota</taxon>
        <taxon>Alphaproteobacteria</taxon>
        <taxon>Sphingomonadales</taxon>
        <taxon>Erythrobacteraceae</taxon>
        <taxon>Erythrobacter/Porphyrobacter group</taxon>
        <taxon>Erythrobacter</taxon>
    </lineage>
</organism>
<feature type="domain" description="ABC-type transport auxiliary lipoprotein component" evidence="1">
    <location>
        <begin position="64"/>
        <end position="211"/>
    </location>
</feature>
<dbReference type="AlphaFoldDB" id="A0A1M7RZ75"/>
<dbReference type="Pfam" id="PF03886">
    <property type="entry name" value="ABC_trans_aux"/>
    <property type="match status" value="1"/>
</dbReference>
<keyword evidence="3" id="KW-1185">Reference proteome</keyword>
<evidence type="ECO:0000313" key="2">
    <source>
        <dbReference type="EMBL" id="SHN51362.1"/>
    </source>
</evidence>
<evidence type="ECO:0000259" key="1">
    <source>
        <dbReference type="Pfam" id="PF03886"/>
    </source>
</evidence>